<dbReference type="GO" id="GO:0004519">
    <property type="term" value="F:endonuclease activity"/>
    <property type="evidence" value="ECO:0007669"/>
    <property type="project" value="UniProtKB-KW"/>
</dbReference>
<accession>A0A8H7APW7</accession>
<sequence length="211" mass="24238">MSLKSAPRGSSSYSQIPDDFDREGLGPFLKETIGDFEYISCAVEEHHTTGGYHIHSYIDTGRTYITNDARHFDCDDIHPNIKPVRNTPWKAKEYSQKDNDIIFEEGTAPENPEKSSGDDIWHKIMSAGNKEEFLKEAARLKPRDTVLHFSSLQSYANWKYRDNPMDYEGPSIQCHCEDYPHFAAGEANEVPNRCWRIQVSLYRRVRGDEGS</sequence>
<evidence type="ECO:0000256" key="3">
    <source>
        <dbReference type="ARBA" id="ARBA00022705"/>
    </source>
</evidence>
<keyword evidence="4" id="KW-0540">Nuclease</keyword>
<feature type="domain" description="CRESS-DNA virus Rep endonuclease" evidence="11">
    <location>
        <begin position="1"/>
        <end position="108"/>
    </location>
</feature>
<evidence type="ECO:0000256" key="4">
    <source>
        <dbReference type="ARBA" id="ARBA00022722"/>
    </source>
</evidence>
<evidence type="ECO:0000256" key="5">
    <source>
        <dbReference type="ARBA" id="ARBA00022723"/>
    </source>
</evidence>
<dbReference type="Pfam" id="PF00799">
    <property type="entry name" value="Gemini_AL1"/>
    <property type="match status" value="1"/>
</dbReference>
<reference evidence="12" key="1">
    <citation type="submission" date="2020-02" db="EMBL/GenBank/DDBJ databases">
        <authorList>
            <person name="Palmer J.M."/>
        </authorList>
    </citation>
    <scope>NUCLEOTIDE SEQUENCE</scope>
    <source>
        <strain evidence="12">EPUS1.4</strain>
        <tissue evidence="12">Thallus</tissue>
    </source>
</reference>
<dbReference type="GO" id="GO:0003677">
    <property type="term" value="F:DNA binding"/>
    <property type="evidence" value="ECO:0007669"/>
    <property type="project" value="UniProtKB-KW"/>
</dbReference>
<evidence type="ECO:0000256" key="1">
    <source>
        <dbReference type="ARBA" id="ARBA00022679"/>
    </source>
</evidence>
<dbReference type="SUPFAM" id="SSF55464">
    <property type="entry name" value="Origin of replication-binding domain, RBD-like"/>
    <property type="match status" value="1"/>
</dbReference>
<proteinExistence type="predicted"/>
<dbReference type="GO" id="GO:0000166">
    <property type="term" value="F:nucleotide binding"/>
    <property type="evidence" value="ECO:0007669"/>
    <property type="project" value="UniProtKB-KW"/>
</dbReference>
<keyword evidence="9" id="KW-0190">Covalent protein-DNA linkage</keyword>
<evidence type="ECO:0000256" key="6">
    <source>
        <dbReference type="ARBA" id="ARBA00022741"/>
    </source>
</evidence>
<dbReference type="EMBL" id="JAACFV010000021">
    <property type="protein sequence ID" value="KAF7511354.1"/>
    <property type="molecule type" value="Genomic_DNA"/>
</dbReference>
<keyword evidence="1" id="KW-0808">Transferase</keyword>
<keyword evidence="6" id="KW-0547">Nucleotide-binding</keyword>
<name>A0A8H7APW7_9EURO</name>
<evidence type="ECO:0000313" key="12">
    <source>
        <dbReference type="EMBL" id="KAF7511354.1"/>
    </source>
</evidence>
<dbReference type="GO" id="GO:0016787">
    <property type="term" value="F:hydrolase activity"/>
    <property type="evidence" value="ECO:0007669"/>
    <property type="project" value="UniProtKB-KW"/>
</dbReference>
<dbReference type="InterPro" id="IPR049912">
    <property type="entry name" value="CRESS_DNA_REP"/>
</dbReference>
<evidence type="ECO:0000313" key="13">
    <source>
        <dbReference type="Proteomes" id="UP000606974"/>
    </source>
</evidence>
<evidence type="ECO:0000256" key="8">
    <source>
        <dbReference type="ARBA" id="ARBA00022801"/>
    </source>
</evidence>
<comment type="caution">
    <text evidence="12">The sequence shown here is derived from an EMBL/GenBank/DDBJ whole genome shotgun (WGS) entry which is preliminary data.</text>
</comment>
<evidence type="ECO:0000256" key="7">
    <source>
        <dbReference type="ARBA" id="ARBA00022759"/>
    </source>
</evidence>
<keyword evidence="5" id="KW-0479">Metal-binding</keyword>
<dbReference type="PROSITE" id="PS52020">
    <property type="entry name" value="CRESS_DNA_REP"/>
    <property type="match status" value="1"/>
</dbReference>
<evidence type="ECO:0000256" key="9">
    <source>
        <dbReference type="ARBA" id="ARBA00023124"/>
    </source>
</evidence>
<gene>
    <name evidence="12" type="ORF">GJ744_004919</name>
</gene>
<evidence type="ECO:0000259" key="11">
    <source>
        <dbReference type="PROSITE" id="PS52020"/>
    </source>
</evidence>
<dbReference type="GO" id="GO:0046872">
    <property type="term" value="F:metal ion binding"/>
    <property type="evidence" value="ECO:0007669"/>
    <property type="project" value="UniProtKB-KW"/>
</dbReference>
<evidence type="ECO:0000256" key="10">
    <source>
        <dbReference type="ARBA" id="ARBA00023125"/>
    </source>
</evidence>
<keyword evidence="13" id="KW-1185">Reference proteome</keyword>
<keyword evidence="7" id="KW-0255">Endonuclease</keyword>
<dbReference type="OrthoDB" id="4355886at2759"/>
<protein>
    <recommendedName>
        <fullName evidence="11">CRESS-DNA virus Rep endonuclease domain-containing protein</fullName>
    </recommendedName>
</protein>
<dbReference type="Proteomes" id="UP000606974">
    <property type="component" value="Unassembled WGS sequence"/>
</dbReference>
<organism evidence="12 13">
    <name type="scientific">Endocarpon pusillum</name>
    <dbReference type="NCBI Taxonomy" id="364733"/>
    <lineage>
        <taxon>Eukaryota</taxon>
        <taxon>Fungi</taxon>
        <taxon>Dikarya</taxon>
        <taxon>Ascomycota</taxon>
        <taxon>Pezizomycotina</taxon>
        <taxon>Eurotiomycetes</taxon>
        <taxon>Chaetothyriomycetidae</taxon>
        <taxon>Verrucariales</taxon>
        <taxon>Verrucariaceae</taxon>
        <taxon>Endocarpon</taxon>
    </lineage>
</organism>
<dbReference type="Gene3D" id="3.40.1310.20">
    <property type="match status" value="1"/>
</dbReference>
<keyword evidence="8" id="KW-0378">Hydrolase</keyword>
<keyword evidence="10" id="KW-0238">DNA-binding</keyword>
<dbReference type="GO" id="GO:0016779">
    <property type="term" value="F:nucleotidyltransferase activity"/>
    <property type="evidence" value="ECO:0007669"/>
    <property type="project" value="UniProtKB-KW"/>
</dbReference>
<keyword evidence="2" id="KW-0548">Nucleotidyltransferase</keyword>
<dbReference type="AlphaFoldDB" id="A0A8H7APW7"/>
<evidence type="ECO:0000256" key="2">
    <source>
        <dbReference type="ARBA" id="ARBA00022695"/>
    </source>
</evidence>
<dbReference type="GO" id="GO:0006260">
    <property type="term" value="P:DNA replication"/>
    <property type="evidence" value="ECO:0007669"/>
    <property type="project" value="UniProtKB-KW"/>
</dbReference>
<keyword evidence="3" id="KW-0235">DNA replication</keyword>